<sequence length="128" mass="14694">MTNYFLVFSRISLGFIFLTAGINGYFVIFNIEPFIATSPEAMALFEFQYLLIFEKSLEIICGLLLLINRFVPLALSILAPIITNILLLHVFFDHSLLLLAILLVILYGFMLFCYRRNFIGIVERKSST</sequence>
<reference evidence="3" key="1">
    <citation type="submission" date="2016-10" db="EMBL/GenBank/DDBJ databases">
        <authorList>
            <person name="Varghese N."/>
            <person name="Submissions S."/>
        </authorList>
    </citation>
    <scope>NUCLEOTIDE SEQUENCE [LARGE SCALE GENOMIC DNA]</scope>
    <source>
        <strain evidence="3">CGMCC 1.6199</strain>
    </source>
</reference>
<dbReference type="AlphaFoldDB" id="A0A1G9NHM9"/>
<feature type="transmembrane region" description="Helical" evidence="1">
    <location>
        <begin position="7"/>
        <end position="27"/>
    </location>
</feature>
<name>A0A1G9NHM9_9BACI</name>
<evidence type="ECO:0000313" key="2">
    <source>
        <dbReference type="EMBL" id="SDL85894.1"/>
    </source>
</evidence>
<dbReference type="RefSeq" id="WP_074597729.1">
    <property type="nucleotide sequence ID" value="NZ_FNHF01000001.1"/>
</dbReference>
<evidence type="ECO:0008006" key="4">
    <source>
        <dbReference type="Google" id="ProtNLM"/>
    </source>
</evidence>
<feature type="transmembrane region" description="Helical" evidence="1">
    <location>
        <begin position="73"/>
        <end position="91"/>
    </location>
</feature>
<gene>
    <name evidence="2" type="ORF">SAMN05216244_1004</name>
</gene>
<keyword evidence="1" id="KW-0812">Transmembrane</keyword>
<protein>
    <recommendedName>
        <fullName evidence="4">DoxX protein</fullName>
    </recommendedName>
</protein>
<accession>A0A1G9NHM9</accession>
<evidence type="ECO:0000256" key="1">
    <source>
        <dbReference type="SAM" id="Phobius"/>
    </source>
</evidence>
<proteinExistence type="predicted"/>
<dbReference type="EMBL" id="FNHF01000001">
    <property type="protein sequence ID" value="SDL85894.1"/>
    <property type="molecule type" value="Genomic_DNA"/>
</dbReference>
<feature type="transmembrane region" description="Helical" evidence="1">
    <location>
        <begin position="47"/>
        <end position="66"/>
    </location>
</feature>
<keyword evidence="1" id="KW-1133">Transmembrane helix</keyword>
<evidence type="ECO:0000313" key="3">
    <source>
        <dbReference type="Proteomes" id="UP000182347"/>
    </source>
</evidence>
<dbReference type="OrthoDB" id="2893048at2"/>
<keyword evidence="3" id="KW-1185">Reference proteome</keyword>
<feature type="transmembrane region" description="Helical" evidence="1">
    <location>
        <begin position="97"/>
        <end position="114"/>
    </location>
</feature>
<dbReference type="Proteomes" id="UP000182347">
    <property type="component" value="Unassembled WGS sequence"/>
</dbReference>
<keyword evidence="1" id="KW-0472">Membrane</keyword>
<organism evidence="2 3">
    <name type="scientific">Sediminibacillus halophilus</name>
    <dbReference type="NCBI Taxonomy" id="482461"/>
    <lineage>
        <taxon>Bacteria</taxon>
        <taxon>Bacillati</taxon>
        <taxon>Bacillota</taxon>
        <taxon>Bacilli</taxon>
        <taxon>Bacillales</taxon>
        <taxon>Bacillaceae</taxon>
        <taxon>Sediminibacillus</taxon>
    </lineage>
</organism>